<proteinExistence type="predicted"/>
<dbReference type="EMBL" id="RXIC02000019">
    <property type="protein sequence ID" value="KAB1227060.1"/>
    <property type="molecule type" value="Genomic_DNA"/>
</dbReference>
<comment type="caution">
    <text evidence="5">The sequence shown here is derived from an EMBL/GenBank/DDBJ whole genome shotgun (WGS) entry which is preliminary data.</text>
</comment>
<evidence type="ECO:0000313" key="6">
    <source>
        <dbReference type="Proteomes" id="UP000516437"/>
    </source>
</evidence>
<dbReference type="GO" id="GO:0005886">
    <property type="term" value="C:plasma membrane"/>
    <property type="evidence" value="ECO:0007669"/>
    <property type="project" value="TreeGrafter"/>
</dbReference>
<evidence type="ECO:0000256" key="4">
    <source>
        <dbReference type="SAM" id="Phobius"/>
    </source>
</evidence>
<sequence length="244" mass="26895">MGLSYSTPTSANGLPNTSSSGPQTVSRPPNSKCFAVLLRVSWVVLSILIIISLVMSIAWLILNPKLPLFGVNSLTVSNFTLSDHDSRSVSGDIEIFARNPNKKIQMYFNNVDIHLCYRGRHVISVSSNMTGVSLDHVENTAFGAALKANSRCFRKNCHNSLCSVKKKDFKKLRENSSSGDDQAVNFNVKMLVSTTSRAGNWFTMKGSMVVSCRNLEVTFSSPKAKGKLKEGRDHNCQVRHFSSD</sequence>
<comment type="subcellular location">
    <subcellularLocation>
        <location evidence="1">Membrane</location>
    </subcellularLocation>
</comment>
<organism evidence="5 6">
    <name type="scientific">Morella rubra</name>
    <name type="common">Chinese bayberry</name>
    <dbReference type="NCBI Taxonomy" id="262757"/>
    <lineage>
        <taxon>Eukaryota</taxon>
        <taxon>Viridiplantae</taxon>
        <taxon>Streptophyta</taxon>
        <taxon>Embryophyta</taxon>
        <taxon>Tracheophyta</taxon>
        <taxon>Spermatophyta</taxon>
        <taxon>Magnoliopsida</taxon>
        <taxon>eudicotyledons</taxon>
        <taxon>Gunneridae</taxon>
        <taxon>Pentapetalae</taxon>
        <taxon>rosids</taxon>
        <taxon>fabids</taxon>
        <taxon>Fagales</taxon>
        <taxon>Myricaceae</taxon>
        <taxon>Morella</taxon>
    </lineage>
</organism>
<dbReference type="PANTHER" id="PTHR31234:SF55">
    <property type="entry name" value="LATE EMBRYOGENESIS ABUNDANT (LEA) HYDROXYPROLINE-RICH GLYCOPROTEIN FAMILY"/>
    <property type="match status" value="1"/>
</dbReference>
<evidence type="ECO:0000256" key="3">
    <source>
        <dbReference type="SAM" id="MobiDB-lite"/>
    </source>
</evidence>
<evidence type="ECO:0000256" key="2">
    <source>
        <dbReference type="ARBA" id="ARBA00023136"/>
    </source>
</evidence>
<feature type="region of interest" description="Disordered" evidence="3">
    <location>
        <begin position="1"/>
        <end position="27"/>
    </location>
</feature>
<feature type="transmembrane region" description="Helical" evidence="4">
    <location>
        <begin position="36"/>
        <end position="62"/>
    </location>
</feature>
<dbReference type="InterPro" id="IPR044839">
    <property type="entry name" value="NDR1-like"/>
</dbReference>
<dbReference type="AlphaFoldDB" id="A0A6A1WWL4"/>
<evidence type="ECO:0000256" key="1">
    <source>
        <dbReference type="ARBA" id="ARBA00004370"/>
    </source>
</evidence>
<dbReference type="PANTHER" id="PTHR31234">
    <property type="entry name" value="LATE EMBRYOGENESIS ABUNDANT (LEA) HYDROXYPROLINE-RICH GLYCOPROTEIN FAMILY"/>
    <property type="match status" value="1"/>
</dbReference>
<keyword evidence="4" id="KW-1133">Transmembrane helix</keyword>
<evidence type="ECO:0008006" key="7">
    <source>
        <dbReference type="Google" id="ProtNLM"/>
    </source>
</evidence>
<dbReference type="OrthoDB" id="1708017at2759"/>
<accession>A0A6A1WWL4</accession>
<protein>
    <recommendedName>
        <fullName evidence="7">Late embryogenesis abundant protein LEA-2 subgroup domain-containing protein</fullName>
    </recommendedName>
</protein>
<reference evidence="5 6" key="1">
    <citation type="journal article" date="2019" name="Plant Biotechnol. J.">
        <title>The red bayberry genome and genetic basis of sex determination.</title>
        <authorList>
            <person name="Jia H.M."/>
            <person name="Jia H.J."/>
            <person name="Cai Q.L."/>
            <person name="Wang Y."/>
            <person name="Zhao H.B."/>
            <person name="Yang W.F."/>
            <person name="Wang G.Y."/>
            <person name="Li Y.H."/>
            <person name="Zhan D.L."/>
            <person name="Shen Y.T."/>
            <person name="Niu Q.F."/>
            <person name="Chang L."/>
            <person name="Qiu J."/>
            <person name="Zhao L."/>
            <person name="Xie H.B."/>
            <person name="Fu W.Y."/>
            <person name="Jin J."/>
            <person name="Li X.W."/>
            <person name="Jiao Y."/>
            <person name="Zhou C.C."/>
            <person name="Tu T."/>
            <person name="Chai C.Y."/>
            <person name="Gao J.L."/>
            <person name="Fan L.J."/>
            <person name="van de Weg E."/>
            <person name="Wang J.Y."/>
            <person name="Gao Z.S."/>
        </authorList>
    </citation>
    <scope>NUCLEOTIDE SEQUENCE [LARGE SCALE GENOMIC DNA]</scope>
    <source>
        <tissue evidence="5">Leaves</tissue>
    </source>
</reference>
<evidence type="ECO:0000313" key="5">
    <source>
        <dbReference type="EMBL" id="KAB1227060.1"/>
    </source>
</evidence>
<dbReference type="GO" id="GO:0098542">
    <property type="term" value="P:defense response to other organism"/>
    <property type="evidence" value="ECO:0007669"/>
    <property type="project" value="InterPro"/>
</dbReference>
<gene>
    <name evidence="5" type="ORF">CJ030_MR1G009591</name>
</gene>
<keyword evidence="6" id="KW-1185">Reference proteome</keyword>
<name>A0A6A1WWL4_9ROSI</name>
<keyword evidence="4" id="KW-0812">Transmembrane</keyword>
<dbReference type="Proteomes" id="UP000516437">
    <property type="component" value="Chromosome 1"/>
</dbReference>
<keyword evidence="2 4" id="KW-0472">Membrane</keyword>